<dbReference type="Pfam" id="PF04083">
    <property type="entry name" value="Abhydro_lipase"/>
    <property type="match status" value="1"/>
</dbReference>
<name>W8ADN0_CERCA</name>
<dbReference type="InterPro" id="IPR029058">
    <property type="entry name" value="AB_hydrolase_fold"/>
</dbReference>
<feature type="compositionally biased region" description="Low complexity" evidence="7">
    <location>
        <begin position="1058"/>
        <end position="1073"/>
    </location>
</feature>
<feature type="region of interest" description="Disordered" evidence="7">
    <location>
        <begin position="1033"/>
        <end position="1073"/>
    </location>
</feature>
<feature type="region of interest" description="Disordered" evidence="7">
    <location>
        <begin position="891"/>
        <end position="953"/>
    </location>
</feature>
<dbReference type="GO" id="GO:0016042">
    <property type="term" value="P:lipid catabolic process"/>
    <property type="evidence" value="ECO:0007669"/>
    <property type="project" value="UniProtKB-KW"/>
</dbReference>
<sequence length="1230" mass="132745">MLKSENTSYRIVGIWPLAFAFLLTLHLLAGTADAFTILSPFSYTSLSFKNLLNSVFLASNANLAGGGRNLKSDVLEDASLITPKLIRKYGYPSETHTVVTKDGYILEMHRIPKRGAQPVLLMHGILDTSATWVLMGPKSGLGYMLSDLGYDVWMGNARGNRYSKNHTSLNSDYQEFWDFTFHEMGKYDLPANIDYILSKTGYEQLHYIGHSQGTAVFWVLCSEQPAYTQKILSMHALAPIAFISDMKSPLFRTLVVFLDFLTAATRMLRITEFMPNTKLFVDHSQVVCHDNAMTQDVCSNILFLVAGYNSEQLNKTMLPVMLSHTPSGASIKQLEHFGQLMKSGHFRKFDRGYLRNQLEYNRMTPPDYDLSKVKVPVALYYSMNDMLVSTTGVDRLARELPNVIDKYLVPMEKFNHLDFLWAIDVKSLVYNRLVRNIRRVENYKQKQTLQINASIQQLSVQLQQQQQQQSQPLPQHIVPQQAAKEHLDVQQQVQAGIPTQSSQQHNAAVMQPPPHNAMTSGAVPNFQTQLQAPGGAPVHVAMFAAQQMQGAPPQLQQVPPGSIIGVPQVPQLVPLGHSPPQQQRQMIASDGTSVNAPQLPQGAIPIHGAPQPPPGHFTPTTVRAVEQGLFPHNRQQFMQQQMRPVAEIIGNGSFYFLQESELDSPELGGNAPIGSVVFEQQQQPPQQQQQQPISQDNLSQAQQQLQQQNLLGHGGDMQTAELHKSQQQHHLQQQQLLQQQHQQAQQSQPQQTIPTQTFTNQSFPPMQAASSVAPPTSGNTSNTPTLASSTPSPMFQQQQHQQQQAQQQLQQHQQQLKHKSSSSSSATSASANAAVAHIHQQQQQQHQQQQQNDAAAAMHAPLSTHAAAPLAPPPPHTHTHPHSLDMLYSHNRQQQQQLQHYHNQHAQQQHQQQQQHYQQSSSSASSHGNGSSTKTASSGSSSSSKGGSSSSSSRHAAAAASTAAQQLAAAAAAESAAAYNFLCGSAAAAAAAAATMLSPPLSANSSTLAAVNPFANPFDWLGAGGSAVANTHAEKQARNGAEKQTRATDTSRYSRTSQQQQQQHNSATAATPSSSAAAAAATVAANDFMSLFSAAAAAAAAGEHRSSSNASAASVASSTSSSTTAAAAAAAAAAANYDVKTTSAFTPINTAPPHLNALAAQQRPPAAAAYLYQQNAAAAAGFPTQLISLHQIRNYAHQPSAAAAAGLLASDHLLGLTGVTAGGAGKDKGQ</sequence>
<feature type="compositionally biased region" description="Polar residues" evidence="7">
    <location>
        <begin position="786"/>
        <end position="795"/>
    </location>
</feature>
<feature type="compositionally biased region" description="Low complexity" evidence="7">
    <location>
        <begin position="821"/>
        <end position="858"/>
    </location>
</feature>
<evidence type="ECO:0000256" key="3">
    <source>
        <dbReference type="ARBA" id="ARBA00022801"/>
    </source>
</evidence>
<evidence type="ECO:0000256" key="2">
    <source>
        <dbReference type="ARBA" id="ARBA00022729"/>
    </source>
</evidence>
<evidence type="ECO:0000256" key="5">
    <source>
        <dbReference type="ARBA" id="ARBA00023098"/>
    </source>
</evidence>
<dbReference type="InterPro" id="IPR006693">
    <property type="entry name" value="AB_hydrolase_lipase"/>
</dbReference>
<feature type="compositionally biased region" description="Basic and acidic residues" evidence="7">
    <location>
        <begin position="1033"/>
        <end position="1046"/>
    </location>
</feature>
<dbReference type="Gene3D" id="3.40.50.1820">
    <property type="entry name" value="alpha/beta hydrolase"/>
    <property type="match status" value="1"/>
</dbReference>
<feature type="compositionally biased region" description="Polar residues" evidence="7">
    <location>
        <begin position="752"/>
        <end position="770"/>
    </location>
</feature>
<keyword evidence="3" id="KW-0378">Hydrolase</keyword>
<keyword evidence="6" id="KW-0325">Glycoprotein</keyword>
<dbReference type="EMBL" id="GAMC01020340">
    <property type="protein sequence ID" value="JAB86215.1"/>
    <property type="molecule type" value="mRNA"/>
</dbReference>
<feature type="region of interest" description="Disordered" evidence="7">
    <location>
        <begin position="680"/>
        <end position="704"/>
    </location>
</feature>
<keyword evidence="4" id="KW-0442">Lipid degradation</keyword>
<feature type="compositionally biased region" description="Polar residues" evidence="7">
    <location>
        <begin position="497"/>
        <end position="506"/>
    </location>
</feature>
<keyword evidence="2" id="KW-0732">Signal</keyword>
<feature type="compositionally biased region" description="Low complexity" evidence="7">
    <location>
        <begin position="796"/>
        <end position="814"/>
    </location>
</feature>
<evidence type="ECO:0000256" key="1">
    <source>
        <dbReference type="ARBA" id="ARBA00010701"/>
    </source>
</evidence>
<evidence type="ECO:0000313" key="9">
    <source>
        <dbReference type="EMBL" id="JAB86215.1"/>
    </source>
</evidence>
<gene>
    <name evidence="9" type="primary">LIP1</name>
</gene>
<feature type="domain" description="Partial AB-hydrolase lipase" evidence="8">
    <location>
        <begin position="83"/>
        <end position="135"/>
    </location>
</feature>
<evidence type="ECO:0000256" key="7">
    <source>
        <dbReference type="SAM" id="MobiDB-lite"/>
    </source>
</evidence>
<dbReference type="GO" id="GO:0016787">
    <property type="term" value="F:hydrolase activity"/>
    <property type="evidence" value="ECO:0007669"/>
    <property type="project" value="UniProtKB-KW"/>
</dbReference>
<organism evidence="9">
    <name type="scientific">Ceratitis capitata</name>
    <name type="common">Mediterranean fruit fly</name>
    <name type="synonym">Tephritis capitata</name>
    <dbReference type="NCBI Taxonomy" id="7213"/>
    <lineage>
        <taxon>Eukaryota</taxon>
        <taxon>Metazoa</taxon>
        <taxon>Ecdysozoa</taxon>
        <taxon>Arthropoda</taxon>
        <taxon>Hexapoda</taxon>
        <taxon>Insecta</taxon>
        <taxon>Pterygota</taxon>
        <taxon>Neoptera</taxon>
        <taxon>Endopterygota</taxon>
        <taxon>Diptera</taxon>
        <taxon>Brachycera</taxon>
        <taxon>Muscomorpha</taxon>
        <taxon>Tephritoidea</taxon>
        <taxon>Tephritidae</taxon>
        <taxon>Ceratitis</taxon>
        <taxon>Ceratitis</taxon>
    </lineage>
</organism>
<feature type="compositionally biased region" description="Polar residues" evidence="7">
    <location>
        <begin position="1047"/>
        <end position="1057"/>
    </location>
</feature>
<dbReference type="SUPFAM" id="SSF53474">
    <property type="entry name" value="alpha/beta-Hydrolases"/>
    <property type="match status" value="1"/>
</dbReference>
<feature type="compositionally biased region" description="Low complexity" evidence="7">
    <location>
        <begin position="728"/>
        <end position="751"/>
    </location>
</feature>
<keyword evidence="5" id="KW-0443">Lipid metabolism</keyword>
<dbReference type="PANTHER" id="PTHR11005">
    <property type="entry name" value="LYSOSOMAL ACID LIPASE-RELATED"/>
    <property type="match status" value="1"/>
</dbReference>
<dbReference type="AlphaFoldDB" id="W8ADN0"/>
<dbReference type="OrthoDB" id="10062814at2759"/>
<feature type="compositionally biased region" description="Low complexity" evidence="7">
    <location>
        <begin position="774"/>
        <end position="785"/>
    </location>
</feature>
<feature type="region of interest" description="Disordered" evidence="7">
    <location>
        <begin position="721"/>
        <end position="858"/>
    </location>
</feature>
<reference evidence="9" key="2">
    <citation type="journal article" date="2014" name="BMC Genomics">
        <title>A genomic perspective to assessing quality of mass-reared SIT flies used in Mediterranean fruit fly (Ceratitis capitata) eradication in California.</title>
        <authorList>
            <person name="Calla B."/>
            <person name="Hall B."/>
            <person name="Hou S."/>
            <person name="Geib S.M."/>
        </authorList>
    </citation>
    <scope>NUCLEOTIDE SEQUENCE</scope>
</reference>
<feature type="compositionally biased region" description="Low complexity" evidence="7">
    <location>
        <begin position="893"/>
        <end position="953"/>
    </location>
</feature>
<evidence type="ECO:0000259" key="8">
    <source>
        <dbReference type="Pfam" id="PF04083"/>
    </source>
</evidence>
<evidence type="ECO:0000256" key="4">
    <source>
        <dbReference type="ARBA" id="ARBA00022963"/>
    </source>
</evidence>
<feature type="region of interest" description="Disordered" evidence="7">
    <location>
        <begin position="497"/>
        <end position="518"/>
    </location>
</feature>
<protein>
    <submittedName>
        <fullName evidence="9">Lipase 1</fullName>
    </submittedName>
</protein>
<accession>W8ADN0</accession>
<reference evidence="9" key="1">
    <citation type="submission" date="2013-07" db="EMBL/GenBank/DDBJ databases">
        <authorList>
            <person name="Geib S."/>
        </authorList>
    </citation>
    <scope>NUCLEOTIDE SEQUENCE</scope>
</reference>
<proteinExistence type="evidence at transcript level"/>
<comment type="similarity">
    <text evidence="1">Belongs to the AB hydrolase superfamily. Lipase family.</text>
</comment>
<evidence type="ECO:0000256" key="6">
    <source>
        <dbReference type="ARBA" id="ARBA00023180"/>
    </source>
</evidence>
<dbReference type="FunFam" id="3.40.50.1820:FF:000021">
    <property type="entry name" value="Lipase"/>
    <property type="match status" value="1"/>
</dbReference>